<dbReference type="InterPro" id="IPR002634">
    <property type="entry name" value="BolA"/>
</dbReference>
<dbReference type="Gene3D" id="3.30.300.90">
    <property type="entry name" value="BolA-like"/>
    <property type="match status" value="1"/>
</dbReference>
<evidence type="ECO:0000256" key="2">
    <source>
        <dbReference type="RuleBase" id="RU003860"/>
    </source>
</evidence>
<gene>
    <name evidence="4" type="ORF">BKP64_08485</name>
</gene>
<dbReference type="PANTHER" id="PTHR46229:SF2">
    <property type="entry name" value="BOLA-LIKE PROTEIN 1"/>
    <property type="match status" value="1"/>
</dbReference>
<dbReference type="SUPFAM" id="SSF82657">
    <property type="entry name" value="BolA-like"/>
    <property type="match status" value="1"/>
</dbReference>
<dbReference type="Proteomes" id="UP000177445">
    <property type="component" value="Chromosome"/>
</dbReference>
<dbReference type="STRING" id="1874317.BKP64_08485"/>
<sequence>MKIQNAIETKLGDAFDARILRVENESHKHSVPPNSETHFKVTLVSPDFEGQMKVKRHQSIYKVLTEELAGEVHALALHLYSPEEWEATGQSVPDSPNCMGGSKTDPAMAARLSRGEGS</sequence>
<dbReference type="InterPro" id="IPR050961">
    <property type="entry name" value="BolA/IbaG_stress_morph_reg"/>
</dbReference>
<keyword evidence="5" id="KW-1185">Reference proteome</keyword>
<organism evidence="4 5">
    <name type="scientific">Marinobacter salinus</name>
    <dbReference type="NCBI Taxonomy" id="1874317"/>
    <lineage>
        <taxon>Bacteria</taxon>
        <taxon>Pseudomonadati</taxon>
        <taxon>Pseudomonadota</taxon>
        <taxon>Gammaproteobacteria</taxon>
        <taxon>Pseudomonadales</taxon>
        <taxon>Marinobacteraceae</taxon>
        <taxon>Marinobacter</taxon>
    </lineage>
</organism>
<feature type="region of interest" description="Disordered" evidence="3">
    <location>
        <begin position="86"/>
        <end position="118"/>
    </location>
</feature>
<dbReference type="Pfam" id="PF01722">
    <property type="entry name" value="BolA"/>
    <property type="match status" value="1"/>
</dbReference>
<dbReference type="KEGG" id="msq:BKP64_08485"/>
<dbReference type="GO" id="GO:0005829">
    <property type="term" value="C:cytosol"/>
    <property type="evidence" value="ECO:0007669"/>
    <property type="project" value="TreeGrafter"/>
</dbReference>
<evidence type="ECO:0000256" key="1">
    <source>
        <dbReference type="ARBA" id="ARBA00005578"/>
    </source>
</evidence>
<comment type="similarity">
    <text evidence="1 2">Belongs to the BolA/IbaG family.</text>
</comment>
<dbReference type="PIRSF" id="PIRSF003113">
    <property type="entry name" value="BolA"/>
    <property type="match status" value="1"/>
</dbReference>
<dbReference type="OrthoDB" id="9801469at2"/>
<reference evidence="4 5" key="1">
    <citation type="submission" date="2016-10" db="EMBL/GenBank/DDBJ databases">
        <title>Marinobacter salinus sp. nov., a moderately halophilic bacterium isolated from a tidal flat environment.</title>
        <authorList>
            <person name="Park S.-J."/>
        </authorList>
    </citation>
    <scope>NUCLEOTIDE SEQUENCE [LARGE SCALE GENOMIC DNA]</scope>
    <source>
        <strain evidence="4 5">Hb8</strain>
    </source>
</reference>
<dbReference type="GO" id="GO:0006351">
    <property type="term" value="P:DNA-templated transcription"/>
    <property type="evidence" value="ECO:0007669"/>
    <property type="project" value="TreeGrafter"/>
</dbReference>
<evidence type="ECO:0000256" key="3">
    <source>
        <dbReference type="SAM" id="MobiDB-lite"/>
    </source>
</evidence>
<accession>A0A1D9GKS0</accession>
<evidence type="ECO:0000313" key="4">
    <source>
        <dbReference type="EMBL" id="AOY88199.1"/>
    </source>
</evidence>
<dbReference type="RefSeq" id="WP_070968509.1">
    <property type="nucleotide sequence ID" value="NZ_CP017715.1"/>
</dbReference>
<dbReference type="PANTHER" id="PTHR46229">
    <property type="entry name" value="BOLA TRANSCRIPTION REGULATOR"/>
    <property type="match status" value="1"/>
</dbReference>
<dbReference type="AlphaFoldDB" id="A0A1D9GKS0"/>
<dbReference type="EMBL" id="CP017715">
    <property type="protein sequence ID" value="AOY88199.1"/>
    <property type="molecule type" value="Genomic_DNA"/>
</dbReference>
<dbReference type="InterPro" id="IPR036065">
    <property type="entry name" value="BolA-like_sf"/>
</dbReference>
<name>A0A1D9GKS0_9GAMM</name>
<protein>
    <submittedName>
        <fullName evidence="4">BolA family transcriptional regulator</fullName>
    </submittedName>
</protein>
<evidence type="ECO:0000313" key="5">
    <source>
        <dbReference type="Proteomes" id="UP000177445"/>
    </source>
</evidence>
<proteinExistence type="inferred from homology"/>